<proteinExistence type="predicted"/>
<accession>A0AAE0DER0</accession>
<evidence type="ECO:0000313" key="1">
    <source>
        <dbReference type="EMBL" id="KAK2780326.1"/>
    </source>
</evidence>
<reference evidence="1" key="1">
    <citation type="submission" date="2023-02" db="EMBL/GenBank/DDBJ databases">
        <title>Colletotrichum kahawae CIFC_Que2 genome sequencing and assembly.</title>
        <authorList>
            <person name="Baroncelli R."/>
        </authorList>
    </citation>
    <scope>NUCLEOTIDE SEQUENCE</scope>
    <source>
        <strain evidence="1">CIFC_Que2</strain>
    </source>
</reference>
<comment type="caution">
    <text evidence="1">The sequence shown here is derived from an EMBL/GenBank/DDBJ whole genome shotgun (WGS) entry which is preliminary data.</text>
</comment>
<sequence>MMFLQINSDKLHATKIVASLDGYSGGYQHERVMMNPRGHPRSNAGIRFGCIAMRQRSRPVLTCHTSPRRMTPRYVADTAQLVLVWLRRCCCGSPTVGFACAPPPPHGFPNRPVLSECWLSKADSVRCVDFSMGAEHEICVWRPATWTV</sequence>
<dbReference type="Proteomes" id="UP001281614">
    <property type="component" value="Unassembled WGS sequence"/>
</dbReference>
<evidence type="ECO:0000313" key="2">
    <source>
        <dbReference type="Proteomes" id="UP001281614"/>
    </source>
</evidence>
<keyword evidence="2" id="KW-1185">Reference proteome</keyword>
<organism evidence="1 2">
    <name type="scientific">Colletotrichum kahawae</name>
    <name type="common">Coffee berry disease fungus</name>
    <dbReference type="NCBI Taxonomy" id="34407"/>
    <lineage>
        <taxon>Eukaryota</taxon>
        <taxon>Fungi</taxon>
        <taxon>Dikarya</taxon>
        <taxon>Ascomycota</taxon>
        <taxon>Pezizomycotina</taxon>
        <taxon>Sordariomycetes</taxon>
        <taxon>Hypocreomycetidae</taxon>
        <taxon>Glomerellales</taxon>
        <taxon>Glomerellaceae</taxon>
        <taxon>Colletotrichum</taxon>
        <taxon>Colletotrichum gloeosporioides species complex</taxon>
    </lineage>
</organism>
<protein>
    <submittedName>
        <fullName evidence="1">Uncharacterized protein</fullName>
    </submittedName>
</protein>
<name>A0AAE0DER0_COLKA</name>
<dbReference type="EMBL" id="VYYT01000001">
    <property type="protein sequence ID" value="KAK2780326.1"/>
    <property type="molecule type" value="Genomic_DNA"/>
</dbReference>
<gene>
    <name evidence="1" type="ORF">CKAH01_00270</name>
</gene>
<dbReference type="AlphaFoldDB" id="A0AAE0DER0"/>